<dbReference type="Proteomes" id="UP000199206">
    <property type="component" value="Unassembled WGS sequence"/>
</dbReference>
<comment type="pathway">
    <text evidence="2">Cell wall biogenesis; peptidoglycan biosynthesis.</text>
</comment>
<protein>
    <recommendedName>
        <fullName evidence="12">UDP-N-acetylglucosamine 1-carboxyvinyltransferase</fullName>
        <ecNumber evidence="11">2.5.1.7</ecNumber>
    </recommendedName>
    <alternativeName>
        <fullName evidence="13">Enoylpyruvate transferase</fullName>
    </alternativeName>
    <alternativeName>
        <fullName evidence="14">UDP-N-acetylglucosamine enolpyruvyl transferase</fullName>
    </alternativeName>
</protein>
<evidence type="ECO:0000313" key="18">
    <source>
        <dbReference type="EMBL" id="SEN65613.1"/>
    </source>
</evidence>
<comment type="catalytic activity">
    <reaction evidence="15">
        <text>phosphoenolpyruvate + UDP-N-acetyl-alpha-D-glucosamine = UDP-N-acetyl-3-O-(1-carboxyvinyl)-alpha-D-glucosamine + phosphate</text>
        <dbReference type="Rhea" id="RHEA:18681"/>
        <dbReference type="ChEBI" id="CHEBI:43474"/>
        <dbReference type="ChEBI" id="CHEBI:57705"/>
        <dbReference type="ChEBI" id="CHEBI:58702"/>
        <dbReference type="ChEBI" id="CHEBI:68483"/>
        <dbReference type="EC" id="2.5.1.7"/>
    </reaction>
</comment>
<dbReference type="GO" id="GO:0009252">
    <property type="term" value="P:peptidoglycan biosynthetic process"/>
    <property type="evidence" value="ECO:0007669"/>
    <property type="project" value="UniProtKB-KW"/>
</dbReference>
<keyword evidence="7" id="KW-0573">Peptidoglycan synthesis</keyword>
<evidence type="ECO:0000256" key="5">
    <source>
        <dbReference type="ARBA" id="ARBA00022679"/>
    </source>
</evidence>
<accession>A0A1H8IA46</accession>
<dbReference type="InterPro" id="IPR005750">
    <property type="entry name" value="UDP_GlcNAc_COvinyl_MurA"/>
</dbReference>
<keyword evidence="5 18" id="KW-0808">Transferase</keyword>
<dbReference type="GO" id="GO:0019277">
    <property type="term" value="P:UDP-N-acetylgalactosamine biosynthetic process"/>
    <property type="evidence" value="ECO:0007669"/>
    <property type="project" value="InterPro"/>
</dbReference>
<evidence type="ECO:0000256" key="1">
    <source>
        <dbReference type="ARBA" id="ARBA00004496"/>
    </source>
</evidence>
<keyword evidence="4" id="KW-0132">Cell division</keyword>
<evidence type="ECO:0000259" key="17">
    <source>
        <dbReference type="Pfam" id="PF00275"/>
    </source>
</evidence>
<organism evidence="18 19">
    <name type="scientific">Sphingomonas gellani</name>
    <dbReference type="NCBI Taxonomy" id="1166340"/>
    <lineage>
        <taxon>Bacteria</taxon>
        <taxon>Pseudomonadati</taxon>
        <taxon>Pseudomonadota</taxon>
        <taxon>Alphaproteobacteria</taxon>
        <taxon>Sphingomonadales</taxon>
        <taxon>Sphingomonadaceae</taxon>
        <taxon>Sphingomonas</taxon>
    </lineage>
</organism>
<keyword evidence="19" id="KW-1185">Reference proteome</keyword>
<dbReference type="GO" id="GO:0051301">
    <property type="term" value="P:cell division"/>
    <property type="evidence" value="ECO:0007669"/>
    <property type="project" value="UniProtKB-KW"/>
</dbReference>
<dbReference type="InterPro" id="IPR013792">
    <property type="entry name" value="RNA3'P_cycl/enolpyr_Trfase_a/b"/>
</dbReference>
<evidence type="ECO:0000256" key="7">
    <source>
        <dbReference type="ARBA" id="ARBA00022984"/>
    </source>
</evidence>
<comment type="subcellular location">
    <subcellularLocation>
        <location evidence="1">Cytoplasm</location>
    </subcellularLocation>
</comment>
<evidence type="ECO:0000256" key="13">
    <source>
        <dbReference type="ARBA" id="ARBA00042443"/>
    </source>
</evidence>
<dbReference type="PANTHER" id="PTHR43783">
    <property type="entry name" value="UDP-N-ACETYLGLUCOSAMINE 1-CARBOXYVINYLTRANSFERASE"/>
    <property type="match status" value="1"/>
</dbReference>
<dbReference type="InterPro" id="IPR036968">
    <property type="entry name" value="Enolpyruvate_Tfrase_sf"/>
</dbReference>
<keyword evidence="6" id="KW-0133">Cell shape</keyword>
<evidence type="ECO:0000256" key="3">
    <source>
        <dbReference type="ARBA" id="ARBA00022490"/>
    </source>
</evidence>
<dbReference type="GO" id="GO:0005737">
    <property type="term" value="C:cytoplasm"/>
    <property type="evidence" value="ECO:0007669"/>
    <property type="project" value="UniProtKB-SubCell"/>
</dbReference>
<evidence type="ECO:0000256" key="16">
    <source>
        <dbReference type="SAM" id="MobiDB-lite"/>
    </source>
</evidence>
<keyword evidence="3" id="KW-0963">Cytoplasm</keyword>
<comment type="similarity">
    <text evidence="10">Belongs to the EPSP synthase family. MurA subfamily.</text>
</comment>
<dbReference type="STRING" id="1166340.SAMN05192583_3273"/>
<dbReference type="SUPFAM" id="SSF55205">
    <property type="entry name" value="EPT/RTPC-like"/>
    <property type="match status" value="1"/>
</dbReference>
<evidence type="ECO:0000256" key="6">
    <source>
        <dbReference type="ARBA" id="ARBA00022960"/>
    </source>
</evidence>
<proteinExistence type="inferred from homology"/>
<evidence type="ECO:0000256" key="10">
    <source>
        <dbReference type="ARBA" id="ARBA00038367"/>
    </source>
</evidence>
<dbReference type="InterPro" id="IPR001986">
    <property type="entry name" value="Enolpyruvate_Tfrase_dom"/>
</dbReference>
<dbReference type="NCBIfam" id="NF006873">
    <property type="entry name" value="PRK09369.1"/>
    <property type="match status" value="1"/>
</dbReference>
<evidence type="ECO:0000256" key="15">
    <source>
        <dbReference type="ARBA" id="ARBA00047527"/>
    </source>
</evidence>
<dbReference type="CDD" id="cd01555">
    <property type="entry name" value="UdpNAET"/>
    <property type="match status" value="1"/>
</dbReference>
<reference evidence="19" key="1">
    <citation type="submission" date="2016-10" db="EMBL/GenBank/DDBJ databases">
        <authorList>
            <person name="Varghese N."/>
            <person name="Submissions S."/>
        </authorList>
    </citation>
    <scope>NUCLEOTIDE SEQUENCE [LARGE SCALE GENOMIC DNA]</scope>
    <source>
        <strain evidence="19">S6-262</strain>
    </source>
</reference>
<evidence type="ECO:0000256" key="14">
    <source>
        <dbReference type="ARBA" id="ARBA00042842"/>
    </source>
</evidence>
<dbReference type="Gene3D" id="3.65.10.10">
    <property type="entry name" value="Enolpyruvate transferase domain"/>
    <property type="match status" value="2"/>
</dbReference>
<dbReference type="GO" id="GO:0008360">
    <property type="term" value="P:regulation of cell shape"/>
    <property type="evidence" value="ECO:0007669"/>
    <property type="project" value="UniProtKB-KW"/>
</dbReference>
<keyword evidence="8" id="KW-0131">Cell cycle</keyword>
<dbReference type="AlphaFoldDB" id="A0A1H8IA46"/>
<dbReference type="Pfam" id="PF00275">
    <property type="entry name" value="EPSP_synthase"/>
    <property type="match status" value="1"/>
</dbReference>
<evidence type="ECO:0000256" key="9">
    <source>
        <dbReference type="ARBA" id="ARBA00023316"/>
    </source>
</evidence>
<feature type="domain" description="Enolpyruvate transferase" evidence="17">
    <location>
        <begin position="33"/>
        <end position="431"/>
    </location>
</feature>
<dbReference type="EC" id="2.5.1.7" evidence="11"/>
<name>A0A1H8IA46_9SPHN</name>
<feature type="region of interest" description="Disordered" evidence="16">
    <location>
        <begin position="1"/>
        <end position="20"/>
    </location>
</feature>
<evidence type="ECO:0000256" key="2">
    <source>
        <dbReference type="ARBA" id="ARBA00004752"/>
    </source>
</evidence>
<dbReference type="PANTHER" id="PTHR43783:SF1">
    <property type="entry name" value="UDP-N-ACETYLGLUCOSAMINE 1-CARBOXYVINYLTRANSFERASE"/>
    <property type="match status" value="1"/>
</dbReference>
<gene>
    <name evidence="18" type="ORF">SAMN05192583_3273</name>
</gene>
<evidence type="ECO:0000256" key="11">
    <source>
        <dbReference type="ARBA" id="ARBA00039108"/>
    </source>
</evidence>
<dbReference type="OrthoDB" id="9803760at2"/>
<keyword evidence="9" id="KW-0961">Cell wall biogenesis/degradation</keyword>
<dbReference type="GO" id="GO:0071555">
    <property type="term" value="P:cell wall organization"/>
    <property type="evidence" value="ECO:0007669"/>
    <property type="project" value="UniProtKB-KW"/>
</dbReference>
<feature type="compositionally biased region" description="Low complexity" evidence="16">
    <location>
        <begin position="9"/>
        <end position="20"/>
    </location>
</feature>
<evidence type="ECO:0000313" key="19">
    <source>
        <dbReference type="Proteomes" id="UP000199206"/>
    </source>
</evidence>
<dbReference type="RefSeq" id="WP_093666772.1">
    <property type="nucleotide sequence ID" value="NZ_FOCF01000009.1"/>
</dbReference>
<evidence type="ECO:0000256" key="4">
    <source>
        <dbReference type="ARBA" id="ARBA00022618"/>
    </source>
</evidence>
<dbReference type="EMBL" id="FOCF01000009">
    <property type="protein sequence ID" value="SEN65613.1"/>
    <property type="molecule type" value="Genomic_DNA"/>
</dbReference>
<evidence type="ECO:0000256" key="8">
    <source>
        <dbReference type="ARBA" id="ARBA00023306"/>
    </source>
</evidence>
<dbReference type="InterPro" id="IPR050068">
    <property type="entry name" value="MurA_subfamily"/>
</dbReference>
<sequence>MTTNTARLAPSDAAGADDGANDSAEARFLTVERSRLVGQVRVSGAKNSVLRLLAASLLTSERIVLHNYPAELLDAIVHVGMLEALGKRCTVENGTLTIEEGSAPPSRLDWNGRSIRNTLLILGALVARTGAGSVPMPGGCDLGDRKTDLHEMVLTKLGAKVWYEGERLFAEAPNGLTGTDIVLPMRSTGATENALIAASLARGTTRLWNPHIRPEILDLARFLERMGAKITVYGQESIEITGAEQLDGIVHRVMPDNMEAMTWLIGSVVTGGDVEIHDFPAEDLEVPLIFLRESGAKVFREGNIAIVRSGRAYPIEISTGPYPGINSDMQPLFAAMGACARGESRIVDLRFVGRYAYLEEFARMGISSEVRGNTAHIHGAGQAAGTIRGAEVRALDLRAGAALSLLGMVADGATRIADAWQIERGYDQFLAKARGLGATMSYGG</sequence>
<evidence type="ECO:0000256" key="12">
    <source>
        <dbReference type="ARBA" id="ARBA00039754"/>
    </source>
</evidence>
<dbReference type="GO" id="GO:0008760">
    <property type="term" value="F:UDP-N-acetylglucosamine 1-carboxyvinyltransferase activity"/>
    <property type="evidence" value="ECO:0007669"/>
    <property type="project" value="UniProtKB-EC"/>
</dbReference>